<name>A0AAV2GDR7_9ROSI</name>
<keyword evidence="2" id="KW-1185">Reference proteome</keyword>
<dbReference type="Proteomes" id="UP001497516">
    <property type="component" value="Chromosome 8"/>
</dbReference>
<reference evidence="1 2" key="1">
    <citation type="submission" date="2024-04" db="EMBL/GenBank/DDBJ databases">
        <authorList>
            <person name="Fracassetti M."/>
        </authorList>
    </citation>
    <scope>NUCLEOTIDE SEQUENCE [LARGE SCALE GENOMIC DNA]</scope>
</reference>
<proteinExistence type="predicted"/>
<evidence type="ECO:0000313" key="1">
    <source>
        <dbReference type="EMBL" id="CAL1407830.1"/>
    </source>
</evidence>
<dbReference type="AlphaFoldDB" id="A0AAV2GDR7"/>
<protein>
    <submittedName>
        <fullName evidence="1">Uncharacterized protein</fullName>
    </submittedName>
</protein>
<organism evidence="1 2">
    <name type="scientific">Linum trigynum</name>
    <dbReference type="NCBI Taxonomy" id="586398"/>
    <lineage>
        <taxon>Eukaryota</taxon>
        <taxon>Viridiplantae</taxon>
        <taxon>Streptophyta</taxon>
        <taxon>Embryophyta</taxon>
        <taxon>Tracheophyta</taxon>
        <taxon>Spermatophyta</taxon>
        <taxon>Magnoliopsida</taxon>
        <taxon>eudicotyledons</taxon>
        <taxon>Gunneridae</taxon>
        <taxon>Pentapetalae</taxon>
        <taxon>rosids</taxon>
        <taxon>fabids</taxon>
        <taxon>Malpighiales</taxon>
        <taxon>Linaceae</taxon>
        <taxon>Linum</taxon>
    </lineage>
</organism>
<evidence type="ECO:0000313" key="2">
    <source>
        <dbReference type="Proteomes" id="UP001497516"/>
    </source>
</evidence>
<accession>A0AAV2GDR7</accession>
<sequence length="122" mass="13857">MTPCNEVKYRIPNIRASSMMPPQGGRIHRTPKHFSVEHDVMSRWLARVPPSVKPSLTKQDTSMAQGVSYQVANTQDSQGVKQATSNTKQWSSDYQEAIARRLQGMTIYRRNEDEGRVPQPTI</sequence>
<dbReference type="EMBL" id="OZ034821">
    <property type="protein sequence ID" value="CAL1407830.1"/>
    <property type="molecule type" value="Genomic_DNA"/>
</dbReference>
<gene>
    <name evidence="1" type="ORF">LTRI10_LOCUS47474</name>
</gene>